<organism evidence="1 2">
    <name type="scientific">Streptomyces tricolor</name>
    <dbReference type="NCBI Taxonomy" id="68277"/>
    <lineage>
        <taxon>Bacteria</taxon>
        <taxon>Bacillati</taxon>
        <taxon>Actinomycetota</taxon>
        <taxon>Actinomycetes</taxon>
        <taxon>Kitasatosporales</taxon>
        <taxon>Streptomycetaceae</taxon>
        <taxon>Streptomyces</taxon>
        <taxon>Streptomyces violaceoruber group</taxon>
    </lineage>
</organism>
<comment type="caution">
    <text evidence="1">The sequence shown here is derived from an EMBL/GenBank/DDBJ whole genome shotgun (WGS) entry which is preliminary data.</text>
</comment>
<sequence length="130" mass="14407">MHAYSTIIQPLTVDTVQAIRQDCHTALYAPPQQPARLVQLLRRLVEHVRLLRPHVADLVQEELRGEQQRTGLLVLVRADEVLGVTRPLVPLWERVSDLAVSVRALLNMLQLAGKLPAPQDPPAAADDPAP</sequence>
<dbReference type="EMBL" id="JAKKZF010000005">
    <property type="protein sequence ID" value="MCG0062221.1"/>
    <property type="molecule type" value="Genomic_DNA"/>
</dbReference>
<reference evidence="1 2" key="1">
    <citation type="submission" date="2022-01" db="EMBL/GenBank/DDBJ databases">
        <title>Draft Genome Sequences of Seven Type Strains of the Genus Streptomyces.</title>
        <authorList>
            <person name="Aziz S."/>
            <person name="Coretto E."/>
            <person name="Chronakova A."/>
            <person name="Sproer C."/>
            <person name="Huber K."/>
            <person name="Nouioui I."/>
            <person name="Gross H."/>
        </authorList>
    </citation>
    <scope>NUCLEOTIDE SEQUENCE [LARGE SCALE GENOMIC DNA]</scope>
    <source>
        <strain evidence="1 2">DSM 41685</strain>
    </source>
</reference>
<evidence type="ECO:0000313" key="1">
    <source>
        <dbReference type="EMBL" id="MCG0062221.1"/>
    </source>
</evidence>
<dbReference type="Proteomes" id="UP001299012">
    <property type="component" value="Unassembled WGS sequence"/>
</dbReference>
<dbReference type="RefSeq" id="WP_086697711.1">
    <property type="nucleotide sequence ID" value="NZ_JAKKZF010000005.1"/>
</dbReference>
<keyword evidence="2" id="KW-1185">Reference proteome</keyword>
<name>A0ABS9J9I6_9ACTN</name>
<protein>
    <submittedName>
        <fullName evidence="1">Uncharacterized protein</fullName>
    </submittedName>
</protein>
<accession>A0ABS9J9I6</accession>
<gene>
    <name evidence="1" type="ORF">L0F81_02780</name>
</gene>
<proteinExistence type="predicted"/>
<evidence type="ECO:0000313" key="2">
    <source>
        <dbReference type="Proteomes" id="UP001299012"/>
    </source>
</evidence>